<feature type="region of interest" description="Disordered" evidence="1">
    <location>
        <begin position="1"/>
        <end position="42"/>
    </location>
</feature>
<dbReference type="Proteomes" id="UP001283341">
    <property type="component" value="Unassembled WGS sequence"/>
</dbReference>
<protein>
    <submittedName>
        <fullName evidence="2">Uncharacterized protein</fullName>
    </submittedName>
</protein>
<sequence>MSTPSTTKHHAGRGERSHKHSSSKDVKRSKHGSSKNSSSNASNSPGLSFLFVVNELDVNFELSTPESDQWGNILPPTHQQAYRDELAGQVFRYDRGTVSPADEYQWYRPVWGMAGGIIRPGNPVYAMPYKTQTVFACSPHLPIIVSDCDASLGTTWFRHNCDCDDANDGNTDSWNSLHFVNSNGVSQVNASSQGDQYVAGRNPSWIPALVPRAFEDTSQNTTPSQGLGGELPIVIALMAFHSSRGRASHVFSSRKWEHNEWRGSEHSPAGYPRSHGNPRGLLVHVAIERDPIYAGDPAILDNFADLEWTTLFVRG</sequence>
<dbReference type="AlphaFoldDB" id="A0AAE0IH63"/>
<reference evidence="2" key="1">
    <citation type="journal article" date="2023" name="Mol. Phylogenet. Evol.">
        <title>Genome-scale phylogeny and comparative genomics of the fungal order Sordariales.</title>
        <authorList>
            <person name="Hensen N."/>
            <person name="Bonometti L."/>
            <person name="Westerberg I."/>
            <person name="Brannstrom I.O."/>
            <person name="Guillou S."/>
            <person name="Cros-Aarteil S."/>
            <person name="Calhoun S."/>
            <person name="Haridas S."/>
            <person name="Kuo A."/>
            <person name="Mondo S."/>
            <person name="Pangilinan J."/>
            <person name="Riley R."/>
            <person name="LaButti K."/>
            <person name="Andreopoulos B."/>
            <person name="Lipzen A."/>
            <person name="Chen C."/>
            <person name="Yan M."/>
            <person name="Daum C."/>
            <person name="Ng V."/>
            <person name="Clum A."/>
            <person name="Steindorff A."/>
            <person name="Ohm R.A."/>
            <person name="Martin F."/>
            <person name="Silar P."/>
            <person name="Natvig D.O."/>
            <person name="Lalanne C."/>
            <person name="Gautier V."/>
            <person name="Ament-Velasquez S.L."/>
            <person name="Kruys A."/>
            <person name="Hutchinson M.I."/>
            <person name="Powell A.J."/>
            <person name="Barry K."/>
            <person name="Miller A.N."/>
            <person name="Grigoriev I.V."/>
            <person name="Debuchy R."/>
            <person name="Gladieux P."/>
            <person name="Hiltunen Thoren M."/>
            <person name="Johannesson H."/>
        </authorList>
    </citation>
    <scope>NUCLEOTIDE SEQUENCE</scope>
    <source>
        <strain evidence="2">CBS 118394</strain>
    </source>
</reference>
<keyword evidence="3" id="KW-1185">Reference proteome</keyword>
<name>A0AAE0IH63_9PEZI</name>
<reference evidence="2" key="2">
    <citation type="submission" date="2023-06" db="EMBL/GenBank/DDBJ databases">
        <authorList>
            <consortium name="Lawrence Berkeley National Laboratory"/>
            <person name="Haridas S."/>
            <person name="Hensen N."/>
            <person name="Bonometti L."/>
            <person name="Westerberg I."/>
            <person name="Brannstrom I.O."/>
            <person name="Guillou S."/>
            <person name="Cros-Aarteil S."/>
            <person name="Calhoun S."/>
            <person name="Kuo A."/>
            <person name="Mondo S."/>
            <person name="Pangilinan J."/>
            <person name="Riley R."/>
            <person name="Labutti K."/>
            <person name="Andreopoulos B."/>
            <person name="Lipzen A."/>
            <person name="Chen C."/>
            <person name="Yanf M."/>
            <person name="Daum C."/>
            <person name="Ng V."/>
            <person name="Clum A."/>
            <person name="Steindorff A."/>
            <person name="Ohm R."/>
            <person name="Martin F."/>
            <person name="Silar P."/>
            <person name="Natvig D."/>
            <person name="Lalanne C."/>
            <person name="Gautier V."/>
            <person name="Ament-Velasquez S.L."/>
            <person name="Kruys A."/>
            <person name="Hutchinson M.I."/>
            <person name="Powell A.J."/>
            <person name="Barry K."/>
            <person name="Miller A.N."/>
            <person name="Grigoriev I.V."/>
            <person name="Debuchy R."/>
            <person name="Gladieux P."/>
            <person name="Thoren M.H."/>
            <person name="Johannesson H."/>
        </authorList>
    </citation>
    <scope>NUCLEOTIDE SEQUENCE</scope>
    <source>
        <strain evidence="2">CBS 118394</strain>
    </source>
</reference>
<organism evidence="2 3">
    <name type="scientific">Apodospora peruviana</name>
    <dbReference type="NCBI Taxonomy" id="516989"/>
    <lineage>
        <taxon>Eukaryota</taxon>
        <taxon>Fungi</taxon>
        <taxon>Dikarya</taxon>
        <taxon>Ascomycota</taxon>
        <taxon>Pezizomycotina</taxon>
        <taxon>Sordariomycetes</taxon>
        <taxon>Sordariomycetidae</taxon>
        <taxon>Sordariales</taxon>
        <taxon>Lasiosphaeriaceae</taxon>
        <taxon>Apodospora</taxon>
    </lineage>
</organism>
<accession>A0AAE0IH63</accession>
<gene>
    <name evidence="2" type="ORF">B0H66DRAFT_599247</name>
</gene>
<comment type="caution">
    <text evidence="2">The sequence shown here is derived from an EMBL/GenBank/DDBJ whole genome shotgun (WGS) entry which is preliminary data.</text>
</comment>
<evidence type="ECO:0000256" key="1">
    <source>
        <dbReference type="SAM" id="MobiDB-lite"/>
    </source>
</evidence>
<dbReference type="EMBL" id="JAUEDM010000002">
    <property type="protein sequence ID" value="KAK3325060.1"/>
    <property type="molecule type" value="Genomic_DNA"/>
</dbReference>
<evidence type="ECO:0000313" key="3">
    <source>
        <dbReference type="Proteomes" id="UP001283341"/>
    </source>
</evidence>
<evidence type="ECO:0000313" key="2">
    <source>
        <dbReference type="EMBL" id="KAK3325060.1"/>
    </source>
</evidence>
<proteinExistence type="predicted"/>
<feature type="compositionally biased region" description="Basic residues" evidence="1">
    <location>
        <begin position="7"/>
        <end position="33"/>
    </location>
</feature>